<keyword evidence="3" id="KW-1185">Reference proteome</keyword>
<dbReference type="PANTHER" id="PTHR47152:SF1">
    <property type="entry name" value="SLL1186 PROTEIN"/>
    <property type="match status" value="1"/>
</dbReference>
<evidence type="ECO:0000313" key="2">
    <source>
        <dbReference type="EMBL" id="NQE32835.1"/>
    </source>
</evidence>
<dbReference type="InterPro" id="IPR012296">
    <property type="entry name" value="Nuclease_put_TT1808"/>
</dbReference>
<evidence type="ECO:0000259" key="1">
    <source>
        <dbReference type="Pfam" id="PF05685"/>
    </source>
</evidence>
<protein>
    <recommendedName>
        <fullName evidence="1">Putative restriction endonuclease domain-containing protein</fullName>
    </recommendedName>
</protein>
<proteinExistence type="predicted"/>
<gene>
    <name evidence="2" type="ORF">E5S67_00552</name>
</gene>
<dbReference type="CDD" id="cd06260">
    <property type="entry name" value="DUF820-like"/>
    <property type="match status" value="1"/>
</dbReference>
<dbReference type="Gene3D" id="3.90.1570.10">
    <property type="entry name" value="tt1808, chain A"/>
    <property type="match status" value="1"/>
</dbReference>
<comment type="caution">
    <text evidence="2">The sequence shown here is derived from an EMBL/GenBank/DDBJ whole genome shotgun (WGS) entry which is preliminary data.</text>
</comment>
<reference evidence="2 3" key="1">
    <citation type="journal article" date="2020" name="Sci. Rep.">
        <title>A novel cyanobacterial geosmin producer, revising GeoA distribution and dispersion patterns in Bacteria.</title>
        <authorList>
            <person name="Churro C."/>
            <person name="Semedo-Aguiar A.P."/>
            <person name="Silva A.D."/>
            <person name="Pereira-Leal J.B."/>
            <person name="Leite R.B."/>
        </authorList>
    </citation>
    <scope>NUCLEOTIDE SEQUENCE [LARGE SCALE GENOMIC DNA]</scope>
    <source>
        <strain evidence="2 3">IPMA8</strain>
    </source>
</reference>
<dbReference type="Proteomes" id="UP000702425">
    <property type="component" value="Unassembled WGS sequence"/>
</dbReference>
<sequence length="212" mass="24196">MQLELKQIIIQPGNQLLLKDITWPMFETLLTELGDSRASRLSYSKGTLEIMVPLPEHEVGKENIGDLVKILLEELDIEFLPLGSTTFKNQKMAQGVEPDTCFYIQNEAAVRGKNRIDLETDPPPDLAIEIDLTSRTQFNNYEALGVPELWRYNGRNLEISVLQNGKYIQSDRSLQFPNFPITELIPQYLQQSKTAGRNVAMKAFRSWVKAQI</sequence>
<accession>A0ABX2CTD8</accession>
<evidence type="ECO:0000313" key="3">
    <source>
        <dbReference type="Proteomes" id="UP000702425"/>
    </source>
</evidence>
<dbReference type="EMBL" id="SRRZ01000006">
    <property type="protein sequence ID" value="NQE32835.1"/>
    <property type="molecule type" value="Genomic_DNA"/>
</dbReference>
<name>A0ABX2CTD8_9CYAN</name>
<feature type="domain" description="Putative restriction endonuclease" evidence="1">
    <location>
        <begin position="26"/>
        <end position="185"/>
    </location>
</feature>
<dbReference type="InterPro" id="IPR008538">
    <property type="entry name" value="Uma2"/>
</dbReference>
<dbReference type="RefSeq" id="WP_172185273.1">
    <property type="nucleotide sequence ID" value="NZ_CAWPPK010000274.1"/>
</dbReference>
<dbReference type="Pfam" id="PF05685">
    <property type="entry name" value="Uma2"/>
    <property type="match status" value="1"/>
</dbReference>
<organism evidence="2 3">
    <name type="scientific">Microcoleus asticus IPMA8</name>
    <dbReference type="NCBI Taxonomy" id="2563858"/>
    <lineage>
        <taxon>Bacteria</taxon>
        <taxon>Bacillati</taxon>
        <taxon>Cyanobacteriota</taxon>
        <taxon>Cyanophyceae</taxon>
        <taxon>Oscillatoriophycideae</taxon>
        <taxon>Oscillatoriales</taxon>
        <taxon>Microcoleaceae</taxon>
        <taxon>Microcoleus</taxon>
        <taxon>Microcoleus asticus</taxon>
    </lineage>
</organism>
<dbReference type="PANTHER" id="PTHR47152">
    <property type="entry name" value="SLR2084 PROTEIN-RELATED"/>
    <property type="match status" value="1"/>
</dbReference>